<dbReference type="PANTHER" id="PTHR21625">
    <property type="entry name" value="NYD-SP28 PROTEIN"/>
    <property type="match status" value="1"/>
</dbReference>
<feature type="region of interest" description="Disordered" evidence="3">
    <location>
        <begin position="504"/>
        <end position="524"/>
    </location>
</feature>
<feature type="domain" description="Dynein regulatory complex protein 1/2 N-terminal" evidence="4">
    <location>
        <begin position="25"/>
        <end position="125"/>
    </location>
</feature>
<sequence>MDEVIAIVARTDADLIEEVTNIKAEADDSENSIRIENENARMDRYEALQIEAVTSNRKNAAVDMKWADFDRIKIARELAKELEMQTKACQAIIDSKDRRIREFLSELEDKNYSYVKAMERAEQDVGKMSKLITANIRKQRDVHRKQLESFERLLERERVDLLDKQKREMDDLFEKRRQREENEFFDQRQEREKGFQQRTDELLHRDLDEFNKAKISLENSINELEEHSERTMATYQLNKEKLDYNLQVLAERNKEHTAIEAAYKMKLGKMRNAKQKISQKFAEMEATLRKENTDLTEDLDRLMQQYRQVLEKTQTFQEQDEKKFSEIWANNEREVKSLVEKVLDGDRIIHEQLLGLDWAVPSVEQMQQEIEVMSEAGTVTGKASTALLSSESGRTASSGGGRFSGSKVKAVMDWIREEAAFLLDINVKEQCKDLPPEHRAVVEIDAILRAIGCDDQRDIDLLVSQFFRGQDEDDETCLVEADDILKLITEFMVEKENLKLAEVAPDKKKKGQKGGEKTDAEKAARRRREERKYLEVRYERYGSCPIRFWERIGHALPSMNVRLHEAVESCLNRQLKLLNLRATAVQACVDIEKENVEVSMQM</sequence>
<dbReference type="InterPro" id="IPR039750">
    <property type="entry name" value="DRC1/DRC2"/>
</dbReference>
<dbReference type="GO" id="GO:0070286">
    <property type="term" value="P:axonemal dynein complex assembly"/>
    <property type="evidence" value="ECO:0007669"/>
    <property type="project" value="InterPro"/>
</dbReference>
<dbReference type="OMA" id="LDFMMAR"/>
<evidence type="ECO:0000313" key="6">
    <source>
        <dbReference type="Proteomes" id="UP000007800"/>
    </source>
</evidence>
<dbReference type="EMBL" id="GG678922">
    <property type="protein sequence ID" value="EER08673.1"/>
    <property type="molecule type" value="Genomic_DNA"/>
</dbReference>
<evidence type="ECO:0000256" key="1">
    <source>
        <dbReference type="ARBA" id="ARBA00023054"/>
    </source>
</evidence>
<dbReference type="GeneID" id="9042511"/>
<feature type="coiled-coil region" evidence="2">
    <location>
        <begin position="285"/>
        <end position="319"/>
    </location>
</feature>
<dbReference type="Proteomes" id="UP000007800">
    <property type="component" value="Unassembled WGS sequence"/>
</dbReference>
<accession>C5L3U4</accession>
<dbReference type="GO" id="GO:0005858">
    <property type="term" value="C:axonemal dynein complex"/>
    <property type="evidence" value="ECO:0007669"/>
    <property type="project" value="InterPro"/>
</dbReference>
<dbReference type="RefSeq" id="XP_002776857.1">
    <property type="nucleotide sequence ID" value="XM_002776811.1"/>
</dbReference>
<dbReference type="Pfam" id="PF14772">
    <property type="entry name" value="NYD-SP28"/>
    <property type="match status" value="1"/>
</dbReference>
<dbReference type="GO" id="GO:0003352">
    <property type="term" value="P:regulation of cilium movement"/>
    <property type="evidence" value="ECO:0007669"/>
    <property type="project" value="TreeGrafter"/>
</dbReference>
<dbReference type="InParanoid" id="C5L3U4"/>
<protein>
    <submittedName>
        <fullName evidence="5">NBP2b protein, putative</fullName>
    </submittedName>
</protein>
<evidence type="ECO:0000256" key="3">
    <source>
        <dbReference type="SAM" id="MobiDB-lite"/>
    </source>
</evidence>
<dbReference type="InterPro" id="IPR039505">
    <property type="entry name" value="DRC1/2_N"/>
</dbReference>
<organism evidence="6">
    <name type="scientific">Perkinsus marinus (strain ATCC 50983 / TXsc)</name>
    <dbReference type="NCBI Taxonomy" id="423536"/>
    <lineage>
        <taxon>Eukaryota</taxon>
        <taxon>Sar</taxon>
        <taxon>Alveolata</taxon>
        <taxon>Perkinsozoa</taxon>
        <taxon>Perkinsea</taxon>
        <taxon>Perkinsida</taxon>
        <taxon>Perkinsidae</taxon>
        <taxon>Perkinsus</taxon>
    </lineage>
</organism>
<keyword evidence="6" id="KW-1185">Reference proteome</keyword>
<dbReference type="PANTHER" id="PTHR21625:SF1">
    <property type="entry name" value="DYNEIN REGULATORY COMPLEX PROTEIN 1"/>
    <property type="match status" value="1"/>
</dbReference>
<keyword evidence="1 2" id="KW-0175">Coiled coil</keyword>
<evidence type="ECO:0000313" key="5">
    <source>
        <dbReference type="EMBL" id="EER08673.1"/>
    </source>
</evidence>
<dbReference type="GO" id="GO:0060285">
    <property type="term" value="P:cilium-dependent cell motility"/>
    <property type="evidence" value="ECO:0007669"/>
    <property type="project" value="TreeGrafter"/>
</dbReference>
<name>C5L3U4_PERM5</name>
<gene>
    <name evidence="5" type="ORF">Pmar_PMAR017731</name>
</gene>
<proteinExistence type="predicted"/>
<dbReference type="AlphaFoldDB" id="C5L3U4"/>
<dbReference type="OrthoDB" id="1677536at2759"/>
<dbReference type="FunCoup" id="C5L3U4">
    <property type="interactions" value="4"/>
</dbReference>
<evidence type="ECO:0000259" key="4">
    <source>
        <dbReference type="Pfam" id="PF14772"/>
    </source>
</evidence>
<feature type="compositionally biased region" description="Basic and acidic residues" evidence="3">
    <location>
        <begin position="513"/>
        <end position="523"/>
    </location>
</feature>
<evidence type="ECO:0000256" key="2">
    <source>
        <dbReference type="SAM" id="Coils"/>
    </source>
</evidence>
<reference evidence="5 6" key="1">
    <citation type="submission" date="2008-07" db="EMBL/GenBank/DDBJ databases">
        <authorList>
            <person name="El-Sayed N."/>
            <person name="Caler E."/>
            <person name="Inman J."/>
            <person name="Amedeo P."/>
            <person name="Hass B."/>
            <person name="Wortman J."/>
        </authorList>
    </citation>
    <scope>NUCLEOTIDE SEQUENCE [LARGE SCALE GENOMIC DNA]</scope>
    <source>
        <strain evidence="6">ATCC 50983 / TXsc</strain>
    </source>
</reference>